<organism evidence="2 3">
    <name type="scientific">Pisolithus microcarpus 441</name>
    <dbReference type="NCBI Taxonomy" id="765257"/>
    <lineage>
        <taxon>Eukaryota</taxon>
        <taxon>Fungi</taxon>
        <taxon>Dikarya</taxon>
        <taxon>Basidiomycota</taxon>
        <taxon>Agaricomycotina</taxon>
        <taxon>Agaricomycetes</taxon>
        <taxon>Agaricomycetidae</taxon>
        <taxon>Boletales</taxon>
        <taxon>Sclerodermatineae</taxon>
        <taxon>Pisolithaceae</taxon>
        <taxon>Pisolithus</taxon>
    </lineage>
</organism>
<reference evidence="2 3" key="1">
    <citation type="submission" date="2014-04" db="EMBL/GenBank/DDBJ databases">
        <authorList>
            <consortium name="DOE Joint Genome Institute"/>
            <person name="Kuo A."/>
            <person name="Kohler A."/>
            <person name="Costa M.D."/>
            <person name="Nagy L.G."/>
            <person name="Floudas D."/>
            <person name="Copeland A."/>
            <person name="Barry K.W."/>
            <person name="Cichocki N."/>
            <person name="Veneault-Fourrey C."/>
            <person name="LaButti K."/>
            <person name="Lindquist E.A."/>
            <person name="Lipzen A."/>
            <person name="Lundell T."/>
            <person name="Morin E."/>
            <person name="Murat C."/>
            <person name="Sun H."/>
            <person name="Tunlid A."/>
            <person name="Henrissat B."/>
            <person name="Grigoriev I.V."/>
            <person name="Hibbett D.S."/>
            <person name="Martin F."/>
            <person name="Nordberg H.P."/>
            <person name="Cantor M.N."/>
            <person name="Hua S.X."/>
        </authorList>
    </citation>
    <scope>NUCLEOTIDE SEQUENCE [LARGE SCALE GENOMIC DNA]</scope>
    <source>
        <strain evidence="2 3">441</strain>
    </source>
</reference>
<proteinExistence type="predicted"/>
<evidence type="ECO:0000313" key="3">
    <source>
        <dbReference type="Proteomes" id="UP000054018"/>
    </source>
</evidence>
<feature type="region of interest" description="Disordered" evidence="1">
    <location>
        <begin position="1"/>
        <end position="32"/>
    </location>
</feature>
<evidence type="ECO:0000313" key="2">
    <source>
        <dbReference type="EMBL" id="KIK18692.1"/>
    </source>
</evidence>
<protein>
    <submittedName>
        <fullName evidence="2">Uncharacterized protein</fullName>
    </submittedName>
</protein>
<accession>A0A0C9Z8H0</accession>
<name>A0A0C9Z8H0_9AGAM</name>
<sequence length="244" mass="27341">MTVTERHALEALRDPVSNDSVNEPTDDDHETDGYGAMVLDGTEQLDEQEKQSGAVWQCYWQRQVSETRVELIEAELPMSQASEGTANGVGRHVESRIGVGSDLLRCLIPCSPITPKVAITVSALNLYHTARQCCPHLLIQAYVKSLCDMHGVPFYNHRSHQFSIALDVYLQILALVSNLDEPAMRFKMLFAQDGNDSLKRVATRVLDGNLDDTDQLATSLPTLEHAFHHEQYLTRKFVEKFASD</sequence>
<dbReference type="OrthoDB" id="2665372at2759"/>
<keyword evidence="3" id="KW-1185">Reference proteome</keyword>
<feature type="compositionally biased region" description="Basic and acidic residues" evidence="1">
    <location>
        <begin position="1"/>
        <end position="13"/>
    </location>
</feature>
<dbReference type="Proteomes" id="UP000054018">
    <property type="component" value="Unassembled WGS sequence"/>
</dbReference>
<dbReference type="STRING" id="765257.A0A0C9Z8H0"/>
<gene>
    <name evidence="2" type="ORF">PISMIDRAFT_14188</name>
</gene>
<dbReference type="EMBL" id="KN833799">
    <property type="protein sequence ID" value="KIK18692.1"/>
    <property type="molecule type" value="Genomic_DNA"/>
</dbReference>
<dbReference type="AlphaFoldDB" id="A0A0C9Z8H0"/>
<evidence type="ECO:0000256" key="1">
    <source>
        <dbReference type="SAM" id="MobiDB-lite"/>
    </source>
</evidence>
<reference evidence="3" key="2">
    <citation type="submission" date="2015-01" db="EMBL/GenBank/DDBJ databases">
        <title>Evolutionary Origins and Diversification of the Mycorrhizal Mutualists.</title>
        <authorList>
            <consortium name="DOE Joint Genome Institute"/>
            <consortium name="Mycorrhizal Genomics Consortium"/>
            <person name="Kohler A."/>
            <person name="Kuo A."/>
            <person name="Nagy L.G."/>
            <person name="Floudas D."/>
            <person name="Copeland A."/>
            <person name="Barry K.W."/>
            <person name="Cichocki N."/>
            <person name="Veneault-Fourrey C."/>
            <person name="LaButti K."/>
            <person name="Lindquist E.A."/>
            <person name="Lipzen A."/>
            <person name="Lundell T."/>
            <person name="Morin E."/>
            <person name="Murat C."/>
            <person name="Riley R."/>
            <person name="Ohm R."/>
            <person name="Sun H."/>
            <person name="Tunlid A."/>
            <person name="Henrissat B."/>
            <person name="Grigoriev I.V."/>
            <person name="Hibbett D.S."/>
            <person name="Martin F."/>
        </authorList>
    </citation>
    <scope>NUCLEOTIDE SEQUENCE [LARGE SCALE GENOMIC DNA]</scope>
    <source>
        <strain evidence="3">441</strain>
    </source>
</reference>
<dbReference type="HOGENOM" id="CLU_1138394_0_0_1"/>